<reference evidence="1 2" key="1">
    <citation type="submission" date="2024-09" db="EMBL/GenBank/DDBJ databases">
        <authorList>
            <person name="Sun Q."/>
            <person name="Mori K."/>
        </authorList>
    </citation>
    <scope>NUCLEOTIDE SEQUENCE [LARGE SCALE GENOMIC DNA]</scope>
    <source>
        <strain evidence="1 2">JCM 15389</strain>
    </source>
</reference>
<name>A0ABV6C632_9ACTN</name>
<protein>
    <submittedName>
        <fullName evidence="1">Glycosyl hydrolase</fullName>
    </submittedName>
</protein>
<dbReference type="Proteomes" id="UP001589788">
    <property type="component" value="Unassembled WGS sequence"/>
</dbReference>
<gene>
    <name evidence="1" type="ORF">ACFFRE_11560</name>
</gene>
<organism evidence="1 2">
    <name type="scientific">Aciditerrimonas ferrireducens</name>
    <dbReference type="NCBI Taxonomy" id="667306"/>
    <lineage>
        <taxon>Bacteria</taxon>
        <taxon>Bacillati</taxon>
        <taxon>Actinomycetota</taxon>
        <taxon>Acidimicrobiia</taxon>
        <taxon>Acidimicrobiales</taxon>
        <taxon>Acidimicrobiaceae</taxon>
        <taxon>Aciditerrimonas</taxon>
    </lineage>
</organism>
<keyword evidence="2" id="KW-1185">Reference proteome</keyword>
<proteinExistence type="predicted"/>
<sequence length="123" mass="12541">MGARAVVLTGSLGLGHDVVSQVLTEGLVSVGYEVRTLDCMALLGSLGGRAGDAVFRRLLAHPTLYDGLHFAHLRPGSALAEALDRAATRRLVPALAAALGPEPPELAVACFATGSSALARLVG</sequence>
<feature type="non-terminal residue" evidence="1">
    <location>
        <position position="123"/>
    </location>
</feature>
<keyword evidence="1" id="KW-0378">Hydrolase</keyword>
<comment type="caution">
    <text evidence="1">The sequence shown here is derived from an EMBL/GenBank/DDBJ whole genome shotgun (WGS) entry which is preliminary data.</text>
</comment>
<evidence type="ECO:0000313" key="1">
    <source>
        <dbReference type="EMBL" id="MFC0082768.1"/>
    </source>
</evidence>
<evidence type="ECO:0000313" key="2">
    <source>
        <dbReference type="Proteomes" id="UP001589788"/>
    </source>
</evidence>
<dbReference type="EMBL" id="JBHLYQ010000152">
    <property type="protein sequence ID" value="MFC0082768.1"/>
    <property type="molecule type" value="Genomic_DNA"/>
</dbReference>
<dbReference type="GO" id="GO:0016787">
    <property type="term" value="F:hydrolase activity"/>
    <property type="evidence" value="ECO:0007669"/>
    <property type="project" value="UniProtKB-KW"/>
</dbReference>
<accession>A0ABV6C632</accession>